<dbReference type="OrthoDB" id="154460at2"/>
<name>A0A2K1P726_9BACT</name>
<keyword evidence="3" id="KW-0732">Signal</keyword>
<dbReference type="Gene3D" id="2.60.120.260">
    <property type="entry name" value="Galactose-binding domain-like"/>
    <property type="match status" value="2"/>
</dbReference>
<dbReference type="PROSITE" id="PS00659">
    <property type="entry name" value="GLYCOSYL_HYDROL_F5"/>
    <property type="match status" value="1"/>
</dbReference>
<proteinExistence type="predicted"/>
<keyword evidence="1" id="KW-0378">Hydrolase</keyword>
<dbReference type="SUPFAM" id="SSF49785">
    <property type="entry name" value="Galactose-binding domain-like"/>
    <property type="match status" value="2"/>
</dbReference>
<protein>
    <submittedName>
        <fullName evidence="6">Endoglucanase</fullName>
    </submittedName>
</protein>
<feature type="signal peptide" evidence="3">
    <location>
        <begin position="1"/>
        <end position="19"/>
    </location>
</feature>
<dbReference type="SMR" id="A0A2K1P726"/>
<dbReference type="RefSeq" id="WP_103066061.1">
    <property type="nucleotide sequence ID" value="NZ_AZRL01000001.1"/>
</dbReference>
<evidence type="ECO:0000259" key="5">
    <source>
        <dbReference type="Pfam" id="PF03424"/>
    </source>
</evidence>
<dbReference type="Pfam" id="PF03424">
    <property type="entry name" value="CBM_17_28"/>
    <property type="match status" value="2"/>
</dbReference>
<dbReference type="InterPro" id="IPR008979">
    <property type="entry name" value="Galactose-bd-like_sf"/>
</dbReference>
<evidence type="ECO:0000256" key="2">
    <source>
        <dbReference type="ARBA" id="ARBA00023295"/>
    </source>
</evidence>
<feature type="chain" id="PRO_5014365603" evidence="3">
    <location>
        <begin position="20"/>
        <end position="734"/>
    </location>
</feature>
<keyword evidence="2" id="KW-0326">Glycosidase</keyword>
<evidence type="ECO:0000259" key="4">
    <source>
        <dbReference type="Pfam" id="PF00150"/>
    </source>
</evidence>
<feature type="domain" description="Glycoside hydrolase family 5" evidence="4">
    <location>
        <begin position="61"/>
        <end position="316"/>
    </location>
</feature>
<reference evidence="6 7" key="1">
    <citation type="submission" date="2013-12" db="EMBL/GenBank/DDBJ databases">
        <title>Comparative genomics of Petrotoga isolates.</title>
        <authorList>
            <person name="Nesbo C.L."/>
            <person name="Charchuk R."/>
            <person name="Chow K."/>
        </authorList>
    </citation>
    <scope>NUCLEOTIDE SEQUENCE [LARGE SCALE GENOMIC DNA]</scope>
    <source>
        <strain evidence="6 7">DSM 13574</strain>
    </source>
</reference>
<dbReference type="AlphaFoldDB" id="A0A2K1P726"/>
<dbReference type="Gene3D" id="3.20.20.80">
    <property type="entry name" value="Glycosidases"/>
    <property type="match status" value="1"/>
</dbReference>
<feature type="domain" description="Carbohydrate binding module family 17/28" evidence="5">
    <location>
        <begin position="561"/>
        <end position="732"/>
    </location>
</feature>
<dbReference type="GO" id="GO:0008810">
    <property type="term" value="F:cellulase activity"/>
    <property type="evidence" value="ECO:0007669"/>
    <property type="project" value="InterPro"/>
</dbReference>
<gene>
    <name evidence="6" type="ORF">X929_00220</name>
</gene>
<comment type="caution">
    <text evidence="6">The sequence shown here is derived from an EMBL/GenBank/DDBJ whole genome shotgun (WGS) entry which is preliminary data.</text>
</comment>
<evidence type="ECO:0000313" key="7">
    <source>
        <dbReference type="Proteomes" id="UP000236434"/>
    </source>
</evidence>
<dbReference type="EMBL" id="AZRL01000001">
    <property type="protein sequence ID" value="PNR98600.1"/>
    <property type="molecule type" value="Genomic_DNA"/>
</dbReference>
<dbReference type="InterPro" id="IPR018087">
    <property type="entry name" value="Glyco_hydro_5_CS"/>
</dbReference>
<dbReference type="GO" id="GO:0030245">
    <property type="term" value="P:cellulose catabolic process"/>
    <property type="evidence" value="ECO:0007669"/>
    <property type="project" value="InterPro"/>
</dbReference>
<dbReference type="InterPro" id="IPR017853">
    <property type="entry name" value="GH"/>
</dbReference>
<organism evidence="6 7">
    <name type="scientific">Petrotoga olearia DSM 13574</name>
    <dbReference type="NCBI Taxonomy" id="1122955"/>
    <lineage>
        <taxon>Bacteria</taxon>
        <taxon>Thermotogati</taxon>
        <taxon>Thermotogota</taxon>
        <taxon>Thermotogae</taxon>
        <taxon>Petrotogales</taxon>
        <taxon>Petrotogaceae</taxon>
        <taxon>Petrotoga</taxon>
    </lineage>
</organism>
<evidence type="ECO:0000313" key="6">
    <source>
        <dbReference type="EMBL" id="PNR98600.1"/>
    </source>
</evidence>
<dbReference type="PANTHER" id="PTHR34142:SF1">
    <property type="entry name" value="GLYCOSIDE HYDROLASE FAMILY 5 DOMAIN-CONTAINING PROTEIN"/>
    <property type="match status" value="1"/>
</dbReference>
<dbReference type="PANTHER" id="PTHR34142">
    <property type="entry name" value="ENDO-BETA-1,4-GLUCANASE A"/>
    <property type="match status" value="1"/>
</dbReference>
<accession>A0A2K1P726</accession>
<dbReference type="SUPFAM" id="SSF51445">
    <property type="entry name" value="(Trans)glycosidases"/>
    <property type="match status" value="1"/>
</dbReference>
<sequence length="734" mass="81556">MKKILALALVVCINLVLLANSVLVPPNIDDSFLYGNDLVKKPSEAGALQVIEYNGIKTLGDEEGNPIQLKGMSTHGLQWFPEILNDNAFAALANDWEANVIRLAMYVGEDGYATDPETIKERVIQGIELAKKYDMYVIVDWHVHAPGDPTDPIYEGAQEFFKEISELYPNDPHIIYELCNEPNGIPNDKTGWQIVKDYAEPIIEMLRENGNENIVIVGNPNWSQRPDLAADDPIDDQNTVYTLHFYAGTHEPSPDSYVMKNAIYALEHGAPIFVSEWGTSEATGDGGPYIEESDEWLKFLNANNVSWVNWSLTNKNEKSAAFTPYVYGESEATDLDPGPDQIWSPEELSVSGEYVRTRIKGVEYEPIDRSYYYKTLWDFDDGTTQGFVVNSDSPVTDVTLTNEKNRLKISGLDASNDVSEGGFWNNLRISADNWGNAVDITGAEKIMIDVILKSPATVAIAAIPQGPGNNWWTNPARAVRLTPNDFVKQADGTYKAVLTITGEDSPGLEIIGTSETDNTIQNIVLFVGTDGADVIYLDNFKVSGKKIEIPIIHDPLGEAKLPSDFEDGTRQGWKWSSDSAVQTALTIEEASGSKALSWEVAYPEVKPSDTWASAPRLDFWMDGLKRGDKNFLFFDFYLAPGRASEGIIEINLAFQPPSAGYWAQASDTYQIDLSDLDSATVTNDGLYHYEVKIDLNSVPNIEDNTDLRNMLLIFVDVDSDFAGRMYIDNVNFIE</sequence>
<dbReference type="InterPro" id="IPR001547">
    <property type="entry name" value="Glyco_hydro_5"/>
</dbReference>
<evidence type="ECO:0000256" key="1">
    <source>
        <dbReference type="ARBA" id="ARBA00022801"/>
    </source>
</evidence>
<dbReference type="InterPro" id="IPR005086">
    <property type="entry name" value="CBM17/28"/>
</dbReference>
<evidence type="ECO:0000256" key="3">
    <source>
        <dbReference type="SAM" id="SignalP"/>
    </source>
</evidence>
<dbReference type="Proteomes" id="UP000236434">
    <property type="component" value="Unassembled WGS sequence"/>
</dbReference>
<feature type="domain" description="Carbohydrate binding module family 17/28" evidence="5">
    <location>
        <begin position="375"/>
        <end position="542"/>
    </location>
</feature>
<dbReference type="Pfam" id="PF00150">
    <property type="entry name" value="Cellulase"/>
    <property type="match status" value="1"/>
</dbReference>